<dbReference type="AlphaFoldDB" id="A0A7H4M2F9"/>
<comment type="caution">
    <text evidence="2">The sequence shown here is derived from an EMBL/GenBank/DDBJ whole genome shotgun (WGS) entry which is preliminary data.</text>
</comment>
<dbReference type="EMBL" id="UGJR01000002">
    <property type="protein sequence ID" value="STR42585.1"/>
    <property type="molecule type" value="Genomic_DNA"/>
</dbReference>
<organism evidence="2 3">
    <name type="scientific">Klebsiella michiganensis</name>
    <dbReference type="NCBI Taxonomy" id="1134687"/>
    <lineage>
        <taxon>Bacteria</taxon>
        <taxon>Pseudomonadati</taxon>
        <taxon>Pseudomonadota</taxon>
        <taxon>Gammaproteobacteria</taxon>
        <taxon>Enterobacterales</taxon>
        <taxon>Enterobacteriaceae</taxon>
        <taxon>Klebsiella/Raoultella group</taxon>
        <taxon>Klebsiella</taxon>
    </lineage>
</organism>
<protein>
    <submittedName>
        <fullName evidence="2">Transporter 10 TMS drug/metabolite exporter (DME) family</fullName>
    </submittedName>
</protein>
<feature type="transmembrane region" description="Helical" evidence="1">
    <location>
        <begin position="47"/>
        <end position="65"/>
    </location>
</feature>
<evidence type="ECO:0000313" key="2">
    <source>
        <dbReference type="EMBL" id="STR42585.1"/>
    </source>
</evidence>
<gene>
    <name evidence="2" type="ORF">NCTC11694_03821</name>
</gene>
<reference evidence="2 3" key="1">
    <citation type="submission" date="2018-06" db="EMBL/GenBank/DDBJ databases">
        <authorList>
            <consortium name="Pathogen Informatics"/>
            <person name="Doyle S."/>
        </authorList>
    </citation>
    <scope>NUCLEOTIDE SEQUENCE [LARGE SCALE GENOMIC DNA]</scope>
    <source>
        <strain evidence="2 3">NCTC11694</strain>
    </source>
</reference>
<keyword evidence="1" id="KW-1133">Transmembrane helix</keyword>
<dbReference type="Proteomes" id="UP000255050">
    <property type="component" value="Unassembled WGS sequence"/>
</dbReference>
<evidence type="ECO:0000313" key="3">
    <source>
        <dbReference type="Proteomes" id="UP000255050"/>
    </source>
</evidence>
<sequence length="223" mass="25256">MQLGIMYMLSFQAYLYLTVSELLLFTVLTPLYITLIYDVMSRRRLRWGYACSALLAVIGAGIIRYDQVTNHFWTGLILVQLSNISFAIGMVGYKRLMETRPMPQHNAFAWFYIGAFLVAAVAWSMLGNAQKMPQTSLQWGHPGLSWRGGIRDWLLYVELRRHPGGCRYARHHEQYARACRAAGEPGHLADAAPLAELYYWRSGDPGLAMGPSDAGSLRTPHKR</sequence>
<name>A0A7H4M2F9_9ENTR</name>
<keyword evidence="1" id="KW-0472">Membrane</keyword>
<feature type="transmembrane region" description="Helical" evidence="1">
    <location>
        <begin position="13"/>
        <end position="35"/>
    </location>
</feature>
<evidence type="ECO:0000256" key="1">
    <source>
        <dbReference type="SAM" id="Phobius"/>
    </source>
</evidence>
<proteinExistence type="predicted"/>
<keyword evidence="1" id="KW-0812">Transmembrane</keyword>
<accession>A0A7H4M2F9</accession>
<feature type="transmembrane region" description="Helical" evidence="1">
    <location>
        <begin position="105"/>
        <end position="126"/>
    </location>
</feature>
<feature type="transmembrane region" description="Helical" evidence="1">
    <location>
        <begin position="71"/>
        <end position="93"/>
    </location>
</feature>